<protein>
    <recommendedName>
        <fullName evidence="3">Retrotransposon Copia-like N-terminal domain-containing protein</fullName>
    </recommendedName>
</protein>
<proteinExistence type="predicted"/>
<sequence>MASDPLGNVILLPLDIKLNGQNYREWASSARMQLRSYGVASHLNDDPPHEKEDEKKIAAWRRNDERVMAFLCMSAEVPIRMNFIDLSSAKKMWEYLQQRYQQSSAALRFSLRKSLQSLEQGDMTIEEFHNAFTSLSRQLDSMVPKAGGGCRQCICKEKYEEQSLMFDFVMRLRLDFEPIRVQLLGRSTLPTMAEALADLIAEETRLQSLPNATTPQHTVLASSLMGTSLSGDHAFQHGSLATSSTQIVCSHCKRSGHRVEKCFKLHPELLAEFRAKRGASRRAPSTSVTLAAPAVTAASVSATSTNQPYMNAYQPNGSASLAPAPGSSDKSTRWYWPSP</sequence>
<dbReference type="EMBL" id="CM000143">
    <property type="protein sequence ID" value="EEE65932.1"/>
    <property type="molecule type" value="Genomic_DNA"/>
</dbReference>
<gene>
    <name evidence="2" type="ORF">OsJ_21799</name>
</gene>
<reference evidence="2" key="1">
    <citation type="journal article" date="2005" name="PLoS Biol.">
        <title>The genomes of Oryza sativa: a history of duplications.</title>
        <authorList>
            <person name="Yu J."/>
            <person name="Wang J."/>
            <person name="Lin W."/>
            <person name="Li S."/>
            <person name="Li H."/>
            <person name="Zhou J."/>
            <person name="Ni P."/>
            <person name="Dong W."/>
            <person name="Hu S."/>
            <person name="Zeng C."/>
            <person name="Zhang J."/>
            <person name="Zhang Y."/>
            <person name="Li R."/>
            <person name="Xu Z."/>
            <person name="Li S."/>
            <person name="Li X."/>
            <person name="Zheng H."/>
            <person name="Cong L."/>
            <person name="Lin L."/>
            <person name="Yin J."/>
            <person name="Geng J."/>
            <person name="Li G."/>
            <person name="Shi J."/>
            <person name="Liu J."/>
            <person name="Lv H."/>
            <person name="Li J."/>
            <person name="Wang J."/>
            <person name="Deng Y."/>
            <person name="Ran L."/>
            <person name="Shi X."/>
            <person name="Wang X."/>
            <person name="Wu Q."/>
            <person name="Li C."/>
            <person name="Ren X."/>
            <person name="Wang J."/>
            <person name="Wang X."/>
            <person name="Li D."/>
            <person name="Liu D."/>
            <person name="Zhang X."/>
            <person name="Ji Z."/>
            <person name="Zhao W."/>
            <person name="Sun Y."/>
            <person name="Zhang Z."/>
            <person name="Bao J."/>
            <person name="Han Y."/>
            <person name="Dong L."/>
            <person name="Ji J."/>
            <person name="Chen P."/>
            <person name="Wu S."/>
            <person name="Liu J."/>
            <person name="Xiao Y."/>
            <person name="Bu D."/>
            <person name="Tan J."/>
            <person name="Yang L."/>
            <person name="Ye C."/>
            <person name="Zhang J."/>
            <person name="Xu J."/>
            <person name="Zhou Y."/>
            <person name="Yu Y."/>
            <person name="Zhang B."/>
            <person name="Zhuang S."/>
            <person name="Wei H."/>
            <person name="Liu B."/>
            <person name="Lei M."/>
            <person name="Yu H."/>
            <person name="Li Y."/>
            <person name="Xu H."/>
            <person name="Wei S."/>
            <person name="He X."/>
            <person name="Fang L."/>
            <person name="Zhang Z."/>
            <person name="Zhang Y."/>
            <person name="Huang X."/>
            <person name="Su Z."/>
            <person name="Tong W."/>
            <person name="Li J."/>
            <person name="Tong Z."/>
            <person name="Li S."/>
            <person name="Ye J."/>
            <person name="Wang L."/>
            <person name="Fang L."/>
            <person name="Lei T."/>
            <person name="Chen C."/>
            <person name="Chen H."/>
            <person name="Xu Z."/>
            <person name="Li H."/>
            <person name="Huang H."/>
            <person name="Zhang F."/>
            <person name="Xu H."/>
            <person name="Li N."/>
            <person name="Zhao C."/>
            <person name="Li S."/>
            <person name="Dong L."/>
            <person name="Huang Y."/>
            <person name="Li L."/>
            <person name="Xi Y."/>
            <person name="Qi Q."/>
            <person name="Li W."/>
            <person name="Zhang B."/>
            <person name="Hu W."/>
            <person name="Zhang Y."/>
            <person name="Tian X."/>
            <person name="Jiao Y."/>
            <person name="Liang X."/>
            <person name="Jin J."/>
            <person name="Gao L."/>
            <person name="Zheng W."/>
            <person name="Hao B."/>
            <person name="Liu S."/>
            <person name="Wang W."/>
            <person name="Yuan L."/>
            <person name="Cao M."/>
            <person name="McDermott J."/>
            <person name="Samudrala R."/>
            <person name="Wang J."/>
            <person name="Wong G.K."/>
            <person name="Yang H."/>
        </authorList>
    </citation>
    <scope>NUCLEOTIDE SEQUENCE [LARGE SCALE GENOMIC DNA]</scope>
</reference>
<dbReference type="PANTHER" id="PTHR34222">
    <property type="entry name" value="GAG_PRE-INTEGRS DOMAIN-CONTAINING PROTEIN"/>
    <property type="match status" value="1"/>
</dbReference>
<dbReference type="AlphaFoldDB" id="A0A8J8YIY9"/>
<feature type="region of interest" description="Disordered" evidence="1">
    <location>
        <begin position="310"/>
        <end position="339"/>
    </location>
</feature>
<dbReference type="Proteomes" id="UP000007752">
    <property type="component" value="Chromosome 6"/>
</dbReference>
<dbReference type="Pfam" id="PF14223">
    <property type="entry name" value="Retrotran_gag_2"/>
    <property type="match status" value="1"/>
</dbReference>
<evidence type="ECO:0000256" key="1">
    <source>
        <dbReference type="SAM" id="MobiDB-lite"/>
    </source>
</evidence>
<organism evidence="2">
    <name type="scientific">Oryza sativa subsp. japonica</name>
    <name type="common">Rice</name>
    <dbReference type="NCBI Taxonomy" id="39947"/>
    <lineage>
        <taxon>Eukaryota</taxon>
        <taxon>Viridiplantae</taxon>
        <taxon>Streptophyta</taxon>
        <taxon>Embryophyta</taxon>
        <taxon>Tracheophyta</taxon>
        <taxon>Spermatophyta</taxon>
        <taxon>Magnoliopsida</taxon>
        <taxon>Liliopsida</taxon>
        <taxon>Poales</taxon>
        <taxon>Poaceae</taxon>
        <taxon>BOP clade</taxon>
        <taxon>Oryzoideae</taxon>
        <taxon>Oryzeae</taxon>
        <taxon>Oryzinae</taxon>
        <taxon>Oryza</taxon>
        <taxon>Oryza sativa</taxon>
    </lineage>
</organism>
<reference evidence="2" key="2">
    <citation type="submission" date="2008-12" db="EMBL/GenBank/DDBJ databases">
        <title>Improved gene annotation of the rice (Oryza sativa) genomes.</title>
        <authorList>
            <person name="Wang J."/>
            <person name="Li R."/>
            <person name="Fan W."/>
            <person name="Huang Q."/>
            <person name="Zhang J."/>
            <person name="Zhou Y."/>
            <person name="Hu Y."/>
            <person name="Zi S."/>
            <person name="Li J."/>
            <person name="Ni P."/>
            <person name="Zheng H."/>
            <person name="Zhang Y."/>
            <person name="Zhao M."/>
            <person name="Hao Q."/>
            <person name="McDermott J."/>
            <person name="Samudrala R."/>
            <person name="Kristiansen K."/>
            <person name="Wong G.K.-S."/>
        </authorList>
    </citation>
    <scope>NUCLEOTIDE SEQUENCE</scope>
</reference>
<name>A0A8J8YIY9_ORYSJ</name>
<evidence type="ECO:0008006" key="3">
    <source>
        <dbReference type="Google" id="ProtNLM"/>
    </source>
</evidence>
<accession>A0A8J8YIY9</accession>
<dbReference type="PANTHER" id="PTHR34222:SF100">
    <property type="entry name" value="CCHC-TYPE DOMAIN-CONTAINING PROTEIN"/>
    <property type="match status" value="1"/>
</dbReference>
<evidence type="ECO:0000313" key="2">
    <source>
        <dbReference type="EMBL" id="EEE65932.1"/>
    </source>
</evidence>
<feature type="compositionally biased region" description="Low complexity" evidence="1">
    <location>
        <begin position="317"/>
        <end position="328"/>
    </location>
</feature>